<feature type="region of interest" description="Disordered" evidence="1">
    <location>
        <begin position="18"/>
        <end position="73"/>
    </location>
</feature>
<gene>
    <name evidence="2" type="ORF">E2C01_041072</name>
</gene>
<comment type="caution">
    <text evidence="2">The sequence shown here is derived from an EMBL/GenBank/DDBJ whole genome shotgun (WGS) entry which is preliminary data.</text>
</comment>
<accession>A0A5B7FI89</accession>
<keyword evidence="3" id="KW-1185">Reference proteome</keyword>
<protein>
    <submittedName>
        <fullName evidence="2">Uncharacterized protein</fullName>
    </submittedName>
</protein>
<evidence type="ECO:0000256" key="1">
    <source>
        <dbReference type="SAM" id="MobiDB-lite"/>
    </source>
</evidence>
<dbReference type="Proteomes" id="UP000324222">
    <property type="component" value="Unassembled WGS sequence"/>
</dbReference>
<organism evidence="2 3">
    <name type="scientific">Portunus trituberculatus</name>
    <name type="common">Swimming crab</name>
    <name type="synonym">Neptunus trituberculatus</name>
    <dbReference type="NCBI Taxonomy" id="210409"/>
    <lineage>
        <taxon>Eukaryota</taxon>
        <taxon>Metazoa</taxon>
        <taxon>Ecdysozoa</taxon>
        <taxon>Arthropoda</taxon>
        <taxon>Crustacea</taxon>
        <taxon>Multicrustacea</taxon>
        <taxon>Malacostraca</taxon>
        <taxon>Eumalacostraca</taxon>
        <taxon>Eucarida</taxon>
        <taxon>Decapoda</taxon>
        <taxon>Pleocyemata</taxon>
        <taxon>Brachyura</taxon>
        <taxon>Eubrachyura</taxon>
        <taxon>Portunoidea</taxon>
        <taxon>Portunidae</taxon>
        <taxon>Portuninae</taxon>
        <taxon>Portunus</taxon>
    </lineage>
</organism>
<evidence type="ECO:0000313" key="3">
    <source>
        <dbReference type="Proteomes" id="UP000324222"/>
    </source>
</evidence>
<dbReference type="OrthoDB" id="6252957at2759"/>
<feature type="compositionally biased region" description="Basic and acidic residues" evidence="1">
    <location>
        <begin position="41"/>
        <end position="50"/>
    </location>
</feature>
<dbReference type="EMBL" id="VSRR010007679">
    <property type="protein sequence ID" value="MPC47330.1"/>
    <property type="molecule type" value="Genomic_DNA"/>
</dbReference>
<sequence length="73" mass="8281">MKLGLAALDLYSMYSKGRWSRQATPEWDEGDPSLPPRTARRHNEERRRVADEEETVLDAAETGSVGSIDRVYS</sequence>
<proteinExistence type="predicted"/>
<dbReference type="AlphaFoldDB" id="A0A5B7FI89"/>
<name>A0A5B7FI89_PORTR</name>
<evidence type="ECO:0000313" key="2">
    <source>
        <dbReference type="EMBL" id="MPC47330.1"/>
    </source>
</evidence>
<reference evidence="2 3" key="1">
    <citation type="submission" date="2019-05" db="EMBL/GenBank/DDBJ databases">
        <title>Another draft genome of Portunus trituberculatus and its Hox gene families provides insights of decapod evolution.</title>
        <authorList>
            <person name="Jeong J.-H."/>
            <person name="Song I."/>
            <person name="Kim S."/>
            <person name="Choi T."/>
            <person name="Kim D."/>
            <person name="Ryu S."/>
            <person name="Kim W."/>
        </authorList>
    </citation>
    <scope>NUCLEOTIDE SEQUENCE [LARGE SCALE GENOMIC DNA]</scope>
    <source>
        <tissue evidence="2">Muscle</tissue>
    </source>
</reference>